<evidence type="ECO:0000313" key="1">
    <source>
        <dbReference type="EMBL" id="RHH85338.1"/>
    </source>
</evidence>
<comment type="caution">
    <text evidence="1">The sequence shown here is derived from an EMBL/GenBank/DDBJ whole genome shotgun (WGS) entry which is preliminary data.</text>
</comment>
<dbReference type="Proteomes" id="UP000284548">
    <property type="component" value="Unassembled WGS sequence"/>
</dbReference>
<gene>
    <name evidence="1" type="ORF">DW192_01000</name>
</gene>
<dbReference type="RefSeq" id="WP_118253226.1">
    <property type="nucleotide sequence ID" value="NZ_JAQEAK010000021.1"/>
</dbReference>
<accession>A0A414YGP9</accession>
<name>A0A414YGP9_9BACT</name>
<proteinExistence type="predicted"/>
<reference evidence="1 2" key="1">
    <citation type="submission" date="2018-08" db="EMBL/GenBank/DDBJ databases">
        <title>A genome reference for cultivated species of the human gut microbiota.</title>
        <authorList>
            <person name="Zou Y."/>
            <person name="Xue W."/>
            <person name="Luo G."/>
        </authorList>
    </citation>
    <scope>NUCLEOTIDE SEQUENCE [LARGE SCALE GENOMIC DNA]</scope>
    <source>
        <strain evidence="1 2">AM16-54</strain>
    </source>
</reference>
<protein>
    <submittedName>
        <fullName evidence="1">Uncharacterized protein</fullName>
    </submittedName>
</protein>
<dbReference type="EMBL" id="QRKB01000001">
    <property type="protein sequence ID" value="RHH85338.1"/>
    <property type="molecule type" value="Genomic_DNA"/>
</dbReference>
<dbReference type="AlphaFoldDB" id="A0A414YGP9"/>
<evidence type="ECO:0000313" key="2">
    <source>
        <dbReference type="Proteomes" id="UP000284548"/>
    </source>
</evidence>
<sequence>MKKCYYFVAKYVKNGITCTCTGTQETIEGYFDFVSAGNFIAHEHNVDFEGVIVTFWSEINSIMLDKYRETLGEQKNG</sequence>
<organism evidence="1 2">
    <name type="scientific">Segatella copri</name>
    <dbReference type="NCBI Taxonomy" id="165179"/>
    <lineage>
        <taxon>Bacteria</taxon>
        <taxon>Pseudomonadati</taxon>
        <taxon>Bacteroidota</taxon>
        <taxon>Bacteroidia</taxon>
        <taxon>Bacteroidales</taxon>
        <taxon>Prevotellaceae</taxon>
        <taxon>Segatella</taxon>
    </lineage>
</organism>